<evidence type="ECO:0008006" key="3">
    <source>
        <dbReference type="Google" id="ProtNLM"/>
    </source>
</evidence>
<protein>
    <recommendedName>
        <fullName evidence="3">ComG operon protein 5</fullName>
    </recommendedName>
</protein>
<organism evidence="1 2">
    <name type="scientific">Planococcus massiliensis</name>
    <dbReference type="NCBI Taxonomy" id="1499687"/>
    <lineage>
        <taxon>Bacteria</taxon>
        <taxon>Bacillati</taxon>
        <taxon>Bacillota</taxon>
        <taxon>Bacilli</taxon>
        <taxon>Bacillales</taxon>
        <taxon>Caryophanaceae</taxon>
        <taxon>Planococcus</taxon>
    </lineage>
</organism>
<evidence type="ECO:0000313" key="1">
    <source>
        <dbReference type="EMBL" id="CEG22953.1"/>
    </source>
</evidence>
<keyword evidence="2" id="KW-1185">Reference proteome</keyword>
<sequence length="86" mass="9836">MLSLSMFFIVFGTLLPTFQYTQQAMHLKKEKMVAFETMHEGAKQIASGTVSGQRTVDGTLYRWEFSGDLCVSYENYRGEHETVCLN</sequence>
<proteinExistence type="predicted"/>
<name>A0A098EKS9_9BACL</name>
<reference evidence="1 2" key="1">
    <citation type="submission" date="2014-09" db="EMBL/GenBank/DDBJ databases">
        <authorList>
            <person name="Urmite Genomes Urmite Genomes"/>
        </authorList>
    </citation>
    <scope>NUCLEOTIDE SEQUENCE [LARGE SCALE GENOMIC DNA]</scope>
    <source>
        <strain evidence="1 2">ES2</strain>
    </source>
</reference>
<dbReference type="EMBL" id="CCXS01000001">
    <property type="protein sequence ID" value="CEG22953.1"/>
    <property type="molecule type" value="Genomic_DNA"/>
</dbReference>
<evidence type="ECO:0000313" key="2">
    <source>
        <dbReference type="Proteomes" id="UP000043699"/>
    </source>
</evidence>
<dbReference type="AlphaFoldDB" id="A0A098EKS9"/>
<dbReference type="RefSeq" id="WP_052651753.1">
    <property type="nucleotide sequence ID" value="NZ_CCXS01000001.1"/>
</dbReference>
<dbReference type="STRING" id="1499687.BN1080_01891"/>
<gene>
    <name evidence="1" type="ORF">BN1080_01891</name>
</gene>
<dbReference type="OrthoDB" id="2428369at2"/>
<accession>A0A098EKS9</accession>
<dbReference type="Proteomes" id="UP000043699">
    <property type="component" value="Unassembled WGS sequence"/>
</dbReference>